<evidence type="ECO:0000256" key="3">
    <source>
        <dbReference type="ARBA" id="ARBA00022553"/>
    </source>
</evidence>
<feature type="domain" description="Carrier" evidence="6">
    <location>
        <begin position="474"/>
        <end position="549"/>
    </location>
</feature>
<dbReference type="Pfam" id="PF00975">
    <property type="entry name" value="Thioesterase"/>
    <property type="match status" value="1"/>
</dbReference>
<evidence type="ECO:0000259" key="6">
    <source>
        <dbReference type="PROSITE" id="PS50075"/>
    </source>
</evidence>
<evidence type="ECO:0000313" key="9">
    <source>
        <dbReference type="Proteomes" id="UP000198287"/>
    </source>
</evidence>
<keyword evidence="3" id="KW-0597">Phosphoprotein</keyword>
<evidence type="ECO:0000256" key="5">
    <source>
        <dbReference type="PROSITE-ProRule" id="PRU00409"/>
    </source>
</evidence>
<dbReference type="Pfam" id="PF00550">
    <property type="entry name" value="PP-binding"/>
    <property type="match status" value="3"/>
</dbReference>
<dbReference type="GO" id="GO:0016491">
    <property type="term" value="F:oxidoreductase activity"/>
    <property type="evidence" value="ECO:0007669"/>
    <property type="project" value="InterPro"/>
</dbReference>
<dbReference type="Gene3D" id="3.40.50.1820">
    <property type="entry name" value="alpha/beta hydrolase"/>
    <property type="match status" value="1"/>
</dbReference>
<reference evidence="8 9" key="1">
    <citation type="submission" date="2015-12" db="EMBL/GenBank/DDBJ databases">
        <title>The genome of Folsomia candida.</title>
        <authorList>
            <person name="Faddeeva A."/>
            <person name="Derks M.F."/>
            <person name="Anvar Y."/>
            <person name="Smit S."/>
            <person name="Van Straalen N."/>
            <person name="Roelofs D."/>
        </authorList>
    </citation>
    <scope>NUCLEOTIDE SEQUENCE [LARGE SCALE GENOMIC DNA]</scope>
    <source>
        <strain evidence="8 9">VU population</strain>
        <tissue evidence="8">Whole body</tissue>
    </source>
</reference>
<dbReference type="InterPro" id="IPR000415">
    <property type="entry name" value="Nitroreductase-like"/>
</dbReference>
<dbReference type="GO" id="GO:0046872">
    <property type="term" value="F:metal ion binding"/>
    <property type="evidence" value="ECO:0007669"/>
    <property type="project" value="InterPro"/>
</dbReference>
<dbReference type="CDD" id="cd19531">
    <property type="entry name" value="LCL_NRPS-like"/>
    <property type="match status" value="1"/>
</dbReference>
<dbReference type="InterPro" id="IPR023213">
    <property type="entry name" value="CAT-like_dom_sf"/>
</dbReference>
<accession>A0A226F5N6</accession>
<dbReference type="InterPro" id="IPR000873">
    <property type="entry name" value="AMP-dep_synth/lig_dom"/>
</dbReference>
<keyword evidence="5" id="KW-0067">ATP-binding</keyword>
<gene>
    <name evidence="8" type="ORF">Fcan01_00193</name>
</gene>
<dbReference type="InterPro" id="IPR010071">
    <property type="entry name" value="AA_adenyl_dom"/>
</dbReference>
<dbReference type="PROSITE" id="PS50975">
    <property type="entry name" value="ATP_GRASP"/>
    <property type="match status" value="1"/>
</dbReference>
<feature type="domain" description="ATP-grasp" evidence="7">
    <location>
        <begin position="4113"/>
        <end position="4312"/>
    </location>
</feature>
<dbReference type="InterPro" id="IPR011761">
    <property type="entry name" value="ATP-grasp"/>
</dbReference>
<dbReference type="CDD" id="cd02142">
    <property type="entry name" value="McbC_SagB-like_oxidoreductase"/>
    <property type="match status" value="1"/>
</dbReference>
<dbReference type="Gene3D" id="3.40.50.980">
    <property type="match status" value="2"/>
</dbReference>
<dbReference type="InterPro" id="IPR029058">
    <property type="entry name" value="AB_hydrolase_fold"/>
</dbReference>
<name>A0A226F5N6_FOLCA</name>
<dbReference type="Pfam" id="PF00501">
    <property type="entry name" value="AMP-binding"/>
    <property type="match status" value="4"/>
</dbReference>
<dbReference type="InterPro" id="IPR001031">
    <property type="entry name" value="Thioesterase"/>
</dbReference>
<dbReference type="Pfam" id="PF00668">
    <property type="entry name" value="Condensation"/>
    <property type="match status" value="2"/>
</dbReference>
<dbReference type="SUPFAM" id="SSF53474">
    <property type="entry name" value="alpha/beta-Hydrolases"/>
    <property type="match status" value="1"/>
</dbReference>
<dbReference type="GO" id="GO:0005524">
    <property type="term" value="F:ATP binding"/>
    <property type="evidence" value="ECO:0007669"/>
    <property type="project" value="UniProtKB-UniRule"/>
</dbReference>
<dbReference type="Gene3D" id="3.30.1490.20">
    <property type="entry name" value="ATP-grasp fold, A domain"/>
    <property type="match status" value="1"/>
</dbReference>
<dbReference type="SUPFAM" id="SSF52777">
    <property type="entry name" value="CoA-dependent acyltransferases"/>
    <property type="match status" value="4"/>
</dbReference>
<dbReference type="Gene3D" id="3.30.559.10">
    <property type="entry name" value="Chloramphenicol acetyltransferase-like domain"/>
    <property type="match status" value="1"/>
</dbReference>
<dbReference type="PROSITE" id="PS00455">
    <property type="entry name" value="AMP_BINDING"/>
    <property type="match status" value="4"/>
</dbReference>
<dbReference type="InterPro" id="IPR042099">
    <property type="entry name" value="ANL_N_sf"/>
</dbReference>
<dbReference type="SUPFAM" id="SSF55469">
    <property type="entry name" value="FMN-dependent nitroreductase-like"/>
    <property type="match status" value="1"/>
</dbReference>
<keyword evidence="2" id="KW-0596">Phosphopantetheine</keyword>
<evidence type="ECO:0000256" key="4">
    <source>
        <dbReference type="ARBA" id="ARBA00022598"/>
    </source>
</evidence>
<dbReference type="InterPro" id="IPR020845">
    <property type="entry name" value="AMP-binding_CS"/>
</dbReference>
<dbReference type="PANTHER" id="PTHR45527:SF10">
    <property type="entry name" value="PYOCHELIN SYNTHASE PCHF"/>
    <property type="match status" value="1"/>
</dbReference>
<dbReference type="GO" id="GO:0016297">
    <property type="term" value="F:fatty acyl-[ACP] hydrolase activity"/>
    <property type="evidence" value="ECO:0007669"/>
    <property type="project" value="UniProtKB-EC"/>
</dbReference>
<keyword evidence="9" id="KW-1185">Reference proteome</keyword>
<dbReference type="GO" id="GO:0005737">
    <property type="term" value="C:cytoplasm"/>
    <property type="evidence" value="ECO:0007669"/>
    <property type="project" value="TreeGrafter"/>
</dbReference>
<dbReference type="InterPro" id="IPR011095">
    <property type="entry name" value="Dala_Dala_lig_C"/>
</dbReference>
<dbReference type="GO" id="GO:0031177">
    <property type="term" value="F:phosphopantetheine binding"/>
    <property type="evidence" value="ECO:0007669"/>
    <property type="project" value="TreeGrafter"/>
</dbReference>
<evidence type="ECO:0000256" key="1">
    <source>
        <dbReference type="ARBA" id="ARBA00012480"/>
    </source>
</evidence>
<organism evidence="8 9">
    <name type="scientific">Folsomia candida</name>
    <name type="common">Springtail</name>
    <dbReference type="NCBI Taxonomy" id="158441"/>
    <lineage>
        <taxon>Eukaryota</taxon>
        <taxon>Metazoa</taxon>
        <taxon>Ecdysozoa</taxon>
        <taxon>Arthropoda</taxon>
        <taxon>Hexapoda</taxon>
        <taxon>Collembola</taxon>
        <taxon>Entomobryomorpha</taxon>
        <taxon>Isotomoidea</taxon>
        <taxon>Isotomidae</taxon>
        <taxon>Proisotominae</taxon>
        <taxon>Folsomia</taxon>
    </lineage>
</organism>
<dbReference type="Gene3D" id="3.40.50.12780">
    <property type="entry name" value="N-terminal domain of ligase-like"/>
    <property type="match status" value="3"/>
</dbReference>
<sequence>MGATTKSLTNLLNISFSKNRDNLAVQYGTEFITYDQLALAILSRGYYLSALTDKENTPVGIIFNDTYQLIVTLLACISRKIPYIVLDPEIPGERLSYMATNAGVKRCVTDLDSIDFLPHQIDLFRTSFDSLGATYDYEEVFKARNPNEFAYIMHTSGSTGKPKGIRHTWAEVDANITWMVENFLDASPGKSVLQLIPLYSDPVLRQLLWPLATGGSITLVPTGSQSQINVWVDLLRTKFVTDIFIVPNLMKAFVEYMERSPHEVMKGGSGLKGFSQLESPYSQLLRRVSYEKADIRHDTKYVPIGSILKHVEYHIIDENNNYLTNVGDVGVLAVRVEGMHNSYIGGITESEKYVDFLTMKGMESFFVTGDQFKICENDVLIFHGRLDHQVKVLGHRVELLEIEGVISQYTGVKKCAVVFKEDESGNSILIAYVQGDRLDVIQMDKFPQLPNGKVDRVGLQSVPKMSTSSYSILNQVDSMTSKVMSIFGKIFKNQVMTPNSNFVELGGNSLLTFQLSHLVMIEFGIQIPAACILNNPVVSQFAMQIDFLVRKREFSCTENSDDFNFEKDFEAIEKFPLQPLQLAYVVERTGQDCIPIHDYLEFACHPLNVEVLEESLNRVIAGHDMLRFMVEEENQRVLKSVPRFDGVFIDASSFGIILKDWSYFYENPALEIPNFNYSFGQYAQHMGNVAKSKAHAADREFWMYKIKDFPSGPQLPVVSLPGKSLLKFARKVESISITVWYKLKQIAEQKRLSPNTILLTAFAEIIAKFSSTKNFALNITIDNRIPLHPDLAEIVGNFTSTLLLDFDEKELDASFPSRVSSVQKYLENCMDHRLFSGVDFNRELISRRGDSSTVFPVVFTSLLKIDRDYRKLFDSNYIETTNHITQTPQVWLDCKVYVDERGLVIEWDYLERIFPPLVSAMHGVYKKCIINLCEQDLNITKDQLVPDNELEMVTAANCTGHIWPSDTCLHELFFGSVTKRLNYPAVITSTKTINYGELCKMVKIFSNKLVNFENSADSFIGVHLAKGWEQVVAILAVLSAGSAYVPIDPCWPKSRILSIIEQCNIRKIIMKDDNSENNAAFGEGVECIPINSYLSGGGELKEIRYCASRIAYVIFTSGSTGVPKGVAVSHRSAVNTILDMNQRCGINEDDKVLALSELHFDLSVYDIFGILGAGGCLVLPDNELKREPANWVDLIVEHQITLWNSVPALLQMFTDFLSMNHSYNLSCLRWVWLSGDRIPLTLPDSFKKFANSSQFLSLGGATEAAIWSICYPITAIQPEWKTIPYGKPLLNQRFYVLDSQLEICPVWVRGELFIGGDGLAQCYWGDEEKTNARFFLHPETEERLYRTGDFGRYLPCGNIEFLGRQDDQVKINGYRIELDDIKSTLLSHYLVNDSFVTFPTNDNPQILSFVTSNNTGDDSSTLDIDFVYNFKRSEPGLRTDITGRETVVLVPRTQIIETYMNRKSYRCFASGSITDSDLKCMIEHVKQPRRKVGSNLIDLNALGNILVCLSKLRGSPKSDLPKYMYASAGNIYPIQVYLEISEARYSALTAVYGELSTSLMWLNAGYLLGALFQSCQGVGVEIGDISMSVDKDFLHRQLGLLAHDEVMLSLSLGNRDVKILTETLPQIITYICLKNSGSKMVDKWIRYDNNFLAEREAACSVKTSFSGESALIFGSASVGIFFMASQVQNNEKLERISIGFSGHRAMAAAVRQGLGFCPIGSLDDVHFEVGLTPVHALFGGRITQAQSVSDEPSEVISFRSEDAFSDCIMSYVSNHLPIYMVPAGVKVLSSWPLTDNGKVDKKALQLLWQNSIQIDRQDSSSVGSGVAEFLLNIVKNTLQIDICSLSDNFFRLGGNSITAVKLMSRIRLKFAIDISVKDILKNPNLLKLFEVIQAKLLTSSEICMNEIKNSTNDSPTPLTPSQRQLFFLHQLNPSNCEYNIPVIVKMKGNLNFYALSYAFHRLTQRQNILRTSFSLNEQSQPEQNAGREIKLENIIIHKTVANELDLFNEIQTEINKPFDLSNPPLFRITLLEEIYKEDEFTLVFIHHHIISDGTSIGIIATEISQIYNDFVTENLQRGLPELSIQYSDYAIWQAQQIVPEKIKSSLAYWSEQLKDCQVLQFPTQKPRPRIFTNKGKKFKFTIDPELCAQLKEISIAHDTTLYCVLLAISSSLFTRYADQDEICIGSPVSTRVFPKLEKLVGFFVNTVVHRVKFATETLPTFAELLKQVSTIVLNSLQHQHCLIENVIESIGLNRDLSGTPLFQVMLTLQNIESNFILNMDQVTTIEINFPVSTTKCDLTFIFKEDNVKKTIHCEVEYYCDVFEDEFISELSKSFVHYASEIVEHVDTSLSHLLLCSDAQIVEIIRGIHKDFNFNPIDSNLSIPDLFRIQAKRFPTNVALEDNYRSLTYQQLDTLTDNIAFNVISMFDKTSSQQKFVPIFSADKFNTICAMMGILKAGKIFVTIDSELPVQRVDNIMKDINSDIILSALTTQAKEKVLVLKSNIQIYHFNDLLLPPTTRCILPTVDGDDLCCVFYTSGTTGLPKGILVPHRGITRIFADLNYRFSHCDVFSQTAQLSFDVSNFEIFGALLSGAKLVTITKENVLDSAVFKQLIVSPGVTVMTLVTSLFHTKVEISPEIFKKVRLIMVGGEELNASAVKKLFRWGTNAYQGVLLNAYRPTENGIMTTTHAVTKENCDLEFVSIGKPINGTTCFIVDKWMNPVPKFITGDLYVGGVGLAKGYLNRKKENDEKFTALYIRRVTLSQFCAMEVCDFIKGKMIRLQVQDQLYRDPDHKAYSTLDFQREIAKKLGSNLEGRYPIVFTSILNIDRTARNTLFNENFVETSFCITQTPQVYIDCKVYEDEGNLVVEWDYLDGILPDGLLAMMHGLYVECISLMTEQNFNIYHDQLLPKPVLEIVHGLNDTEKRWEFKGGLHELVMRRVPHRENVRAIASPTKIISYGRLSELVCIFGDYLCKSGIKRNDLVGVILNKGWEQVVAILGIVSSGAAYVPLDTSWPKKRILSILQKCNIKNVVLSDKFIGVESFGQIGMGINMIDIETVLIKGAVSQSNWRSVPCDPRDIAYVIFTSGSTGVPKGVGVSHRSAVNTILDMNQRSGITEDDRVLGLSELHFDLSVYDIFGILGAGGCLVLPDNELKKEPANWVDLIVEHQITLCNSVPALLQMLTDFLSMNHNYNLNCLRWVWLSGDRIPLTLPDSFKKFANSCQFLSLGGATEAAIWIDYSKSAVDSEGFDDTLLKFKVSQPGLRSDYASRGNRIILEHFGSSQAHYLSRKSYRSFEQDEVSTTEVSNLLNETFTPDLEVFPVKAFTLTTIGHLLSNLSQFKQCTSDLPKYLYASAGHLYPIQVYLQIGKNTIENIEAGYYYYDPVHHELVFARSFDISNSTLKIILVGNYSALEPVYGSFSEILMWLNAGYLLGALSQSQSGKHCFTWDGIDFSEDTSTYKECLNLPPNHEVLVTLEWGFSGQNLQKLLKPTKIQYFVKTNGSKYIESWQTFYNSETDRISDDAIFSKIELNEAPLEAASIIGESSIGLVFHVSSGNIPCDLKYARLRSGFWAHKIMLVGIKHGYGFCPMGNMSNIQLDDGSTPLHALFGGRVSQRQLLSKEPSNVKINTDHTALSNSILTFISTQLPKYMLPSRIIILPTWPLTDNGKLDSKSLEAIYLEHGALNDLGDLRVTPFNEFENVLMSLWQKVLGTMLPLNTDFFQTGGSSLDALKLALMINETFNLYINVAWVYQYQTITQQAKWLLDNASSSQNGESPRSDFITFNRMGSKRPIILVHPGRDSAFAYSTLSSDLGQDQPIIALEYYNLFQDSDLDETVEDMAARYVKTLLSLCHIEPPYILGGWSFGGLVAFEMSRQLNALGKSVKQIFMFDTSFPTWFDTIPDYVVPDDICEIINEPEKQLYETLSESLQQKYKKAAILELNAILSYRLVHPGDFGQMKIVQFLPEASKLEHYTGWNSFCSSLVIEPIPGDHGSILRNTDHRASLVKGIKRLTSPKLIFVFASSSFNSDKLSQLLPGHFVIALDEKNFTEFKDNFGTQFTKCIGVSPGVSIDIFIVSSDEGNVCLAAELRQTFSLPTGSWPEESLKFRDKVVMKKALVQGNVKVPEFMKLPTASQDPSVLYNLIESHLGSPFIVKPINSGGSFGVYKVNSYVEFVDIYANLDPALNHEAEEFLSGELYHCDLAISSNQKFPIFSDCALYFQSFMGFDSRHDCIGSTNHVDSSVAQKIIDFCVKAVHTLGGTRGLFHCEVFRNPESGEITFLEVGARVPGALIPKMYAQTHHINLYELNILLQVGECYPKLRIEKEKVRTWALYFSHKSGRVLNVNKFEGGEMVEIEPFYKVGDYYDTEKSTYKVIGTMVFSTSDLDMVSQVNGSHF</sequence>
<dbReference type="STRING" id="158441.A0A226F5N6"/>
<dbReference type="NCBIfam" id="NF003417">
    <property type="entry name" value="PRK04813.1"/>
    <property type="match status" value="7"/>
</dbReference>
<dbReference type="SUPFAM" id="SSF47336">
    <property type="entry name" value="ACP-like"/>
    <property type="match status" value="3"/>
</dbReference>
<dbReference type="InterPro" id="IPR009081">
    <property type="entry name" value="PP-bd_ACP"/>
</dbReference>
<dbReference type="SUPFAM" id="SSF56801">
    <property type="entry name" value="Acetyl-CoA synthetase-like"/>
    <property type="match status" value="5"/>
</dbReference>
<dbReference type="Gene3D" id="3.30.470.20">
    <property type="entry name" value="ATP-grasp fold, B domain"/>
    <property type="match status" value="1"/>
</dbReference>
<dbReference type="EC" id="3.1.2.14" evidence="1"/>
<dbReference type="GO" id="GO:0008716">
    <property type="term" value="F:D-alanine-D-alanine ligase activity"/>
    <property type="evidence" value="ECO:0007669"/>
    <property type="project" value="InterPro"/>
</dbReference>
<keyword evidence="4" id="KW-0436">Ligase</keyword>
<dbReference type="Gene3D" id="2.30.38.10">
    <property type="entry name" value="Luciferase, Domain 3"/>
    <property type="match status" value="1"/>
</dbReference>
<dbReference type="PROSITE" id="PS50075">
    <property type="entry name" value="CARRIER"/>
    <property type="match status" value="3"/>
</dbReference>
<dbReference type="Gene3D" id="3.30.559.30">
    <property type="entry name" value="Nonribosomal peptide synthetase, condensation domain"/>
    <property type="match status" value="3"/>
</dbReference>
<dbReference type="SUPFAM" id="SSF56059">
    <property type="entry name" value="Glutathione synthetase ATP-binding domain-like"/>
    <property type="match status" value="1"/>
</dbReference>
<feature type="domain" description="Carrier" evidence="6">
    <location>
        <begin position="3693"/>
        <end position="3767"/>
    </location>
</feature>
<dbReference type="InterPro" id="IPR036736">
    <property type="entry name" value="ACP-like_sf"/>
</dbReference>
<dbReference type="OrthoDB" id="7440309at2759"/>
<dbReference type="InterPro" id="IPR045851">
    <property type="entry name" value="AMP-bd_C_sf"/>
</dbReference>
<dbReference type="InterPro" id="IPR013815">
    <property type="entry name" value="ATP_grasp_subdomain_1"/>
</dbReference>
<dbReference type="Pfam" id="PF07478">
    <property type="entry name" value="Dala_Dala_lig_C"/>
    <property type="match status" value="1"/>
</dbReference>
<dbReference type="Gene3D" id="1.10.1200.10">
    <property type="entry name" value="ACP-like"/>
    <property type="match status" value="3"/>
</dbReference>
<evidence type="ECO:0000256" key="2">
    <source>
        <dbReference type="ARBA" id="ARBA00022450"/>
    </source>
</evidence>
<protein>
    <recommendedName>
        <fullName evidence="1">oleoyl-[acyl-carrier-protein] hydrolase</fullName>
        <ecNumber evidence="1">3.1.2.14</ecNumber>
    </recommendedName>
</protein>
<proteinExistence type="predicted"/>
<dbReference type="Gene3D" id="3.40.109.10">
    <property type="entry name" value="NADH Oxidase"/>
    <property type="match status" value="1"/>
</dbReference>
<dbReference type="Gene3D" id="3.40.50.20">
    <property type="match status" value="1"/>
</dbReference>
<dbReference type="GO" id="GO:0043041">
    <property type="term" value="P:amino acid activation for nonribosomal peptide biosynthetic process"/>
    <property type="evidence" value="ECO:0007669"/>
    <property type="project" value="TreeGrafter"/>
</dbReference>
<comment type="caution">
    <text evidence="8">The sequence shown here is derived from an EMBL/GenBank/DDBJ whole genome shotgun (WGS) entry which is preliminary data.</text>
</comment>
<dbReference type="GO" id="GO:0044550">
    <property type="term" value="P:secondary metabolite biosynthetic process"/>
    <property type="evidence" value="ECO:0007669"/>
    <property type="project" value="TreeGrafter"/>
</dbReference>
<dbReference type="EMBL" id="LNIX01000001">
    <property type="protein sequence ID" value="OXA64650.1"/>
    <property type="molecule type" value="Genomic_DNA"/>
</dbReference>
<dbReference type="Proteomes" id="UP000198287">
    <property type="component" value="Unassembled WGS sequence"/>
</dbReference>
<evidence type="ECO:0000259" key="7">
    <source>
        <dbReference type="PROSITE" id="PS50975"/>
    </source>
</evidence>
<dbReference type="Gene3D" id="3.30.300.30">
    <property type="match status" value="4"/>
</dbReference>
<dbReference type="InterPro" id="IPR001242">
    <property type="entry name" value="Condensation_dom"/>
</dbReference>
<keyword evidence="5" id="KW-0547">Nucleotide-binding</keyword>
<evidence type="ECO:0000313" key="8">
    <source>
        <dbReference type="EMBL" id="OXA64650.1"/>
    </source>
</evidence>
<feature type="domain" description="Carrier" evidence="6">
    <location>
        <begin position="1821"/>
        <end position="1896"/>
    </location>
</feature>
<dbReference type="PANTHER" id="PTHR45527">
    <property type="entry name" value="NONRIBOSOMAL PEPTIDE SYNTHETASE"/>
    <property type="match status" value="1"/>
</dbReference>
<dbReference type="NCBIfam" id="TIGR01733">
    <property type="entry name" value="AA-adenyl-dom"/>
    <property type="match status" value="1"/>
</dbReference>